<dbReference type="InterPro" id="IPR014756">
    <property type="entry name" value="Ig_E-set"/>
</dbReference>
<evidence type="ECO:0000256" key="2">
    <source>
        <dbReference type="SAM" id="MobiDB-lite"/>
    </source>
</evidence>
<dbReference type="EMBL" id="MTSL01000041">
    <property type="protein sequence ID" value="PJF19819.1"/>
    <property type="molecule type" value="Genomic_DNA"/>
</dbReference>
<organism evidence="4 5">
    <name type="scientific">Paramicrosporidium saccamoebae</name>
    <dbReference type="NCBI Taxonomy" id="1246581"/>
    <lineage>
        <taxon>Eukaryota</taxon>
        <taxon>Fungi</taxon>
        <taxon>Fungi incertae sedis</taxon>
        <taxon>Cryptomycota</taxon>
        <taxon>Cryptomycota incertae sedis</taxon>
        <taxon>Paramicrosporidium</taxon>
    </lineage>
</organism>
<dbReference type="CDD" id="cd02859">
    <property type="entry name" value="E_set_AMPKbeta_like_N"/>
    <property type="match status" value="1"/>
</dbReference>
<name>A0A2H9TPZ5_9FUNG</name>
<gene>
    <name evidence="4" type="ORF">PSACC_00374</name>
</gene>
<dbReference type="InterPro" id="IPR050827">
    <property type="entry name" value="CRP1_MDG1_kinase"/>
</dbReference>
<protein>
    <submittedName>
        <fullName evidence="4">Carbohydrate-binding module family 48 protein</fullName>
    </submittedName>
</protein>
<dbReference type="GO" id="GO:0031588">
    <property type="term" value="C:nucleotide-activated protein kinase complex"/>
    <property type="evidence" value="ECO:0007669"/>
    <property type="project" value="TreeGrafter"/>
</dbReference>
<dbReference type="Gene3D" id="2.60.40.10">
    <property type="entry name" value="Immunoglobulins"/>
    <property type="match status" value="1"/>
</dbReference>
<evidence type="ECO:0000259" key="3">
    <source>
        <dbReference type="Pfam" id="PF16561"/>
    </source>
</evidence>
<dbReference type="PANTHER" id="PTHR10343:SF81">
    <property type="entry name" value="CRUCIFORM DNA-RECOGNIZING PROTEIN 1-RELATED"/>
    <property type="match status" value="1"/>
</dbReference>
<dbReference type="PANTHER" id="PTHR10343">
    <property type="entry name" value="5'-AMP-ACTIVATED PROTEIN KINASE , BETA SUBUNIT"/>
    <property type="match status" value="1"/>
</dbReference>
<comment type="similarity">
    <text evidence="1">Belongs to the CRP1/MDG1 family.</text>
</comment>
<dbReference type="SUPFAM" id="SSF81296">
    <property type="entry name" value="E set domains"/>
    <property type="match status" value="1"/>
</dbReference>
<proteinExistence type="inferred from homology"/>
<comment type="caution">
    <text evidence="4">The sequence shown here is derived from an EMBL/GenBank/DDBJ whole genome shotgun (WGS) entry which is preliminary data.</text>
</comment>
<sequence length="142" mass="15851">MGTLLSRFRGKPAATTETPRRGRSRTRTPPAPLHTDKMAAVLPTPPAPSIAPNSMRNVTPHEFIWKYGGNKVILTGTFDEWSQSILMTKDHTGVFRSTVNLDAGQTWYFKFVVDGVWRCSLDFCSETDVTGNVNNVLLPDRQ</sequence>
<feature type="region of interest" description="Disordered" evidence="2">
    <location>
        <begin position="1"/>
        <end position="53"/>
    </location>
</feature>
<dbReference type="GO" id="GO:0007165">
    <property type="term" value="P:signal transduction"/>
    <property type="evidence" value="ECO:0007669"/>
    <property type="project" value="TreeGrafter"/>
</dbReference>
<dbReference type="InterPro" id="IPR032640">
    <property type="entry name" value="AMPK1_CBM"/>
</dbReference>
<evidence type="ECO:0000313" key="4">
    <source>
        <dbReference type="EMBL" id="PJF19819.1"/>
    </source>
</evidence>
<dbReference type="Pfam" id="PF16561">
    <property type="entry name" value="AMPK1_CBM"/>
    <property type="match status" value="1"/>
</dbReference>
<evidence type="ECO:0000256" key="1">
    <source>
        <dbReference type="ARBA" id="ARBA00038216"/>
    </source>
</evidence>
<reference evidence="4 5" key="1">
    <citation type="submission" date="2016-10" db="EMBL/GenBank/DDBJ databases">
        <title>The genome of Paramicrosporidium saccamoebae is the missing link in understanding Cryptomycota and Microsporidia evolution.</title>
        <authorList>
            <person name="Quandt C.A."/>
            <person name="Beaudet D."/>
            <person name="Corsaro D."/>
            <person name="Michel R."/>
            <person name="Corradi N."/>
            <person name="James T."/>
        </authorList>
    </citation>
    <scope>NUCLEOTIDE SEQUENCE [LARGE SCALE GENOMIC DNA]</scope>
    <source>
        <strain evidence="4 5">KSL3</strain>
    </source>
</reference>
<dbReference type="Proteomes" id="UP000240830">
    <property type="component" value="Unassembled WGS sequence"/>
</dbReference>
<feature type="domain" description="AMP-activated protein kinase glycogen-binding" evidence="3">
    <location>
        <begin position="60"/>
        <end position="137"/>
    </location>
</feature>
<evidence type="ECO:0000313" key="5">
    <source>
        <dbReference type="Proteomes" id="UP000240830"/>
    </source>
</evidence>
<keyword evidence="5" id="KW-1185">Reference proteome</keyword>
<dbReference type="STRING" id="1246581.A0A2H9TPZ5"/>
<dbReference type="AlphaFoldDB" id="A0A2H9TPZ5"/>
<accession>A0A2H9TPZ5</accession>
<dbReference type="OrthoDB" id="5873279at2759"/>
<dbReference type="GO" id="GO:0005737">
    <property type="term" value="C:cytoplasm"/>
    <property type="evidence" value="ECO:0007669"/>
    <property type="project" value="TreeGrafter"/>
</dbReference>
<dbReference type="GO" id="GO:0019901">
    <property type="term" value="F:protein kinase binding"/>
    <property type="evidence" value="ECO:0007669"/>
    <property type="project" value="TreeGrafter"/>
</dbReference>
<dbReference type="GO" id="GO:0005634">
    <property type="term" value="C:nucleus"/>
    <property type="evidence" value="ECO:0007669"/>
    <property type="project" value="TreeGrafter"/>
</dbReference>
<dbReference type="InterPro" id="IPR013783">
    <property type="entry name" value="Ig-like_fold"/>
</dbReference>